<dbReference type="InterPro" id="IPR016956">
    <property type="entry name" value="YdjM"/>
</dbReference>
<proteinExistence type="predicted"/>
<dbReference type="AlphaFoldDB" id="A0A6M0RXU3"/>
<evidence type="ECO:0000313" key="3">
    <source>
        <dbReference type="Proteomes" id="UP000481033"/>
    </source>
</evidence>
<accession>A0A6M0RXU3</accession>
<dbReference type="PANTHER" id="PTHR35531:SF1">
    <property type="entry name" value="INNER MEMBRANE PROTEIN YBCI-RELATED"/>
    <property type="match status" value="1"/>
</dbReference>
<dbReference type="GO" id="GO:0016787">
    <property type="term" value="F:hydrolase activity"/>
    <property type="evidence" value="ECO:0007669"/>
    <property type="project" value="UniProtKB-KW"/>
</dbReference>
<evidence type="ECO:0000313" key="2">
    <source>
        <dbReference type="EMBL" id="NEZ61035.1"/>
    </source>
</evidence>
<dbReference type="Proteomes" id="UP000481033">
    <property type="component" value="Unassembled WGS sequence"/>
</dbReference>
<sequence>MMARNHIPFAMSCWWLVAIGAELPIEAQGTMTAAVGGMLPDLDHPGSALGRRLKLISLPLSAVVGHRGVTHSLLAVVALIGVLVTVATVPVYSHLGWLITPLTIGYLSHILGDSLTPSGVPLFWPRKTTYSMNLFKTRSWQETLFVGLFTFSTVIFGGVVTAAVNDFWQRVATVSQLFMR</sequence>
<name>A0A6M0RXU3_9CYAN</name>
<evidence type="ECO:0000256" key="1">
    <source>
        <dbReference type="SAM" id="Phobius"/>
    </source>
</evidence>
<feature type="transmembrane region" description="Helical" evidence="1">
    <location>
        <begin position="144"/>
        <end position="164"/>
    </location>
</feature>
<feature type="transmembrane region" description="Helical" evidence="1">
    <location>
        <begin position="73"/>
        <end position="92"/>
    </location>
</feature>
<keyword evidence="1" id="KW-1133">Transmembrane helix</keyword>
<gene>
    <name evidence="2" type="ORF">DXZ20_36455</name>
</gene>
<protein>
    <submittedName>
        <fullName evidence="2">Hydrolase</fullName>
    </submittedName>
</protein>
<dbReference type="EMBL" id="QXHD01000004">
    <property type="protein sequence ID" value="NEZ61035.1"/>
    <property type="molecule type" value="Genomic_DNA"/>
</dbReference>
<dbReference type="Pfam" id="PF04307">
    <property type="entry name" value="YdjM"/>
    <property type="match status" value="1"/>
</dbReference>
<feature type="transmembrane region" description="Helical" evidence="1">
    <location>
        <begin position="104"/>
        <end position="124"/>
    </location>
</feature>
<organism evidence="2 3">
    <name type="scientific">Adonisia turfae CCMR0081</name>
    <dbReference type="NCBI Taxonomy" id="2292702"/>
    <lineage>
        <taxon>Bacteria</taxon>
        <taxon>Bacillati</taxon>
        <taxon>Cyanobacteriota</taxon>
        <taxon>Adonisia</taxon>
        <taxon>Adonisia turfae</taxon>
    </lineage>
</organism>
<dbReference type="PIRSF" id="PIRSF030780">
    <property type="entry name" value="Md_memb_hyd_prd"/>
    <property type="match status" value="1"/>
</dbReference>
<comment type="caution">
    <text evidence="2">The sequence shown here is derived from an EMBL/GenBank/DDBJ whole genome shotgun (WGS) entry which is preliminary data.</text>
</comment>
<reference evidence="2 3" key="1">
    <citation type="journal article" date="2020" name="Microb. Ecol.">
        <title>Ecogenomics of the Marine Benthic Filamentous Cyanobacterium Adonisia.</title>
        <authorList>
            <person name="Walter J.M."/>
            <person name="Coutinho F.H."/>
            <person name="Leomil L."/>
            <person name="Hargreaves P.I."/>
            <person name="Campeao M.E."/>
            <person name="Vieira V.V."/>
            <person name="Silva B.S."/>
            <person name="Fistarol G.O."/>
            <person name="Salomon P.S."/>
            <person name="Sawabe T."/>
            <person name="Mino S."/>
            <person name="Hosokawa M."/>
            <person name="Miyashita H."/>
            <person name="Maruyama F."/>
            <person name="van Verk M.C."/>
            <person name="Dutilh B.E."/>
            <person name="Thompson C.C."/>
            <person name="Thompson F.L."/>
        </authorList>
    </citation>
    <scope>NUCLEOTIDE SEQUENCE [LARGE SCALE GENOMIC DNA]</scope>
    <source>
        <strain evidence="2 3">CCMR0081</strain>
    </source>
</reference>
<keyword evidence="3" id="KW-1185">Reference proteome</keyword>
<keyword evidence="2" id="KW-0378">Hydrolase</keyword>
<dbReference type="RefSeq" id="WP_163703289.1">
    <property type="nucleotide sequence ID" value="NZ_QXHD01000004.1"/>
</dbReference>
<dbReference type="InterPro" id="IPR007404">
    <property type="entry name" value="YdjM-like"/>
</dbReference>
<keyword evidence="1" id="KW-0472">Membrane</keyword>
<dbReference type="PANTHER" id="PTHR35531">
    <property type="entry name" value="INNER MEMBRANE PROTEIN YBCI-RELATED"/>
    <property type="match status" value="1"/>
</dbReference>
<keyword evidence="1" id="KW-0812">Transmembrane</keyword>